<protein>
    <submittedName>
        <fullName evidence="1">Uncharacterized protein</fullName>
    </submittedName>
</protein>
<sequence length="48" mass="5805">MSILKSLNINKLQNIIKYQNLSTFYQWNFCYEFFMMLPIVMGGNHEKI</sequence>
<dbReference type="KEGG" id="ngk:NGK_1986"/>
<dbReference type="HOGENOM" id="CLU_3155238_0_0_4"/>
<gene>
    <name evidence="1" type="ordered locus">NGK_1986</name>
</gene>
<name>B4RJD9_NEIG2</name>
<organism evidence="1 2">
    <name type="scientific">Neisseria gonorrhoeae (strain NCCP11945)</name>
    <dbReference type="NCBI Taxonomy" id="521006"/>
    <lineage>
        <taxon>Bacteria</taxon>
        <taxon>Pseudomonadati</taxon>
        <taxon>Pseudomonadota</taxon>
        <taxon>Betaproteobacteria</taxon>
        <taxon>Neisseriales</taxon>
        <taxon>Neisseriaceae</taxon>
        <taxon>Neisseria</taxon>
    </lineage>
</organism>
<dbReference type="EMBL" id="CP001050">
    <property type="protein sequence ID" value="ACF30604.1"/>
    <property type="molecule type" value="Genomic_DNA"/>
</dbReference>
<dbReference type="AlphaFoldDB" id="B4RJD9"/>
<dbReference type="Proteomes" id="UP000002564">
    <property type="component" value="Chromosome"/>
</dbReference>
<accession>B4RJD9</accession>
<reference evidence="1 2" key="1">
    <citation type="journal article" date="2008" name="J. Bacteriol.">
        <title>Complete genome sequence of Neisseria gonorrhoeae NCCP11945.</title>
        <authorList>
            <person name="Chung G.T."/>
            <person name="Yoo J.S."/>
            <person name="Oh H.B."/>
            <person name="Lee Y.S."/>
            <person name="Cha S.H."/>
            <person name="Kim S.J."/>
            <person name="Yoo C.K."/>
        </authorList>
    </citation>
    <scope>NUCLEOTIDE SEQUENCE [LARGE SCALE GENOMIC DNA]</scope>
    <source>
        <strain evidence="1 2">NCCP11945</strain>
    </source>
</reference>
<evidence type="ECO:0000313" key="1">
    <source>
        <dbReference type="EMBL" id="ACF30604.1"/>
    </source>
</evidence>
<evidence type="ECO:0000313" key="2">
    <source>
        <dbReference type="Proteomes" id="UP000002564"/>
    </source>
</evidence>
<proteinExistence type="predicted"/>